<dbReference type="OrthoDB" id="9810648at2"/>
<evidence type="ECO:0000313" key="5">
    <source>
        <dbReference type="EMBL" id="NME27159.1"/>
    </source>
</evidence>
<comment type="cofactor">
    <cofactor evidence="1">
        <name>Mg(2+)</name>
        <dbReference type="ChEBI" id="CHEBI:18420"/>
    </cofactor>
</comment>
<dbReference type="PROSITE" id="PS51462">
    <property type="entry name" value="NUDIX"/>
    <property type="match status" value="1"/>
</dbReference>
<dbReference type="EMBL" id="JABAFG010000001">
    <property type="protein sequence ID" value="NME27159.1"/>
    <property type="molecule type" value="Genomic_DNA"/>
</dbReference>
<comment type="caution">
    <text evidence="5">The sequence shown here is derived from an EMBL/GenBank/DDBJ whole genome shotgun (WGS) entry which is preliminary data.</text>
</comment>
<dbReference type="Proteomes" id="UP000591071">
    <property type="component" value="Unassembled WGS sequence"/>
</dbReference>
<sequence length="157" mass="18240">MAQEERVHMGLSVKAMIFHAGRLLVLQKNDSEGLHHWEFPGGGLRRDEDFAMAVRREVMEETGLSIQILATAGTWSYQKKDGQFLNGVIFTAVTDKEDVRLSHEHCDYRWVTPEEFRTCELHGSLRRSLDRMQEADYERQDFLLQPFLRLHGVIGHE</sequence>
<reference evidence="4 7" key="2">
    <citation type="submission" date="2024-10" db="EMBL/GenBank/DDBJ databases">
        <authorList>
            <person name="Sang B.-I."/>
            <person name="Prabhaharan D."/>
        </authorList>
    </citation>
    <scope>NUCLEOTIDE SEQUENCE [LARGE SCALE GENOMIC DNA]</scope>
    <source>
        <strain evidence="4 7">MH</strain>
    </source>
</reference>
<keyword evidence="7" id="KW-1185">Reference proteome</keyword>
<evidence type="ECO:0000313" key="4">
    <source>
        <dbReference type="EMBL" id="MFG6272655.1"/>
    </source>
</evidence>
<organism evidence="5 6">
    <name type="scientific">Megasphaera hexanoica</name>
    <dbReference type="NCBI Taxonomy" id="1675036"/>
    <lineage>
        <taxon>Bacteria</taxon>
        <taxon>Bacillati</taxon>
        <taxon>Bacillota</taxon>
        <taxon>Negativicutes</taxon>
        <taxon>Veillonellales</taxon>
        <taxon>Veillonellaceae</taxon>
        <taxon>Megasphaera</taxon>
    </lineage>
</organism>
<dbReference type="Proteomes" id="UP001605989">
    <property type="component" value="Unassembled WGS sequence"/>
</dbReference>
<gene>
    <name evidence="4" type="ORF">ACGTZG_05570</name>
    <name evidence="5" type="ORF">HF872_00755</name>
</gene>
<dbReference type="InterPro" id="IPR015797">
    <property type="entry name" value="NUDIX_hydrolase-like_dom_sf"/>
</dbReference>
<evidence type="ECO:0000259" key="3">
    <source>
        <dbReference type="PROSITE" id="PS51462"/>
    </source>
</evidence>
<dbReference type="PROSITE" id="PS00893">
    <property type="entry name" value="NUDIX_BOX"/>
    <property type="match status" value="1"/>
</dbReference>
<dbReference type="AlphaFoldDB" id="A0A848BW33"/>
<dbReference type="Pfam" id="PF00293">
    <property type="entry name" value="NUDIX"/>
    <property type="match status" value="1"/>
</dbReference>
<evidence type="ECO:0000313" key="7">
    <source>
        <dbReference type="Proteomes" id="UP001605989"/>
    </source>
</evidence>
<protein>
    <submittedName>
        <fullName evidence="5">NUDIX domain-containing protein</fullName>
    </submittedName>
</protein>
<evidence type="ECO:0000256" key="1">
    <source>
        <dbReference type="ARBA" id="ARBA00001946"/>
    </source>
</evidence>
<dbReference type="Gene3D" id="3.90.79.10">
    <property type="entry name" value="Nucleoside Triphosphate Pyrophosphohydrolase"/>
    <property type="match status" value="1"/>
</dbReference>
<dbReference type="KEGG" id="mhw:ACT01_03170"/>
<dbReference type="PANTHER" id="PTHR43046">
    <property type="entry name" value="GDP-MANNOSE MANNOSYL HYDROLASE"/>
    <property type="match status" value="1"/>
</dbReference>
<name>A0A848BW33_9FIRM</name>
<keyword evidence="2" id="KW-0378">Hydrolase</keyword>
<dbReference type="InterPro" id="IPR020084">
    <property type="entry name" value="NUDIX_hydrolase_CS"/>
</dbReference>
<evidence type="ECO:0000313" key="6">
    <source>
        <dbReference type="Proteomes" id="UP000591071"/>
    </source>
</evidence>
<proteinExistence type="predicted"/>
<feature type="domain" description="Nudix hydrolase" evidence="3">
    <location>
        <begin position="8"/>
        <end position="134"/>
    </location>
</feature>
<dbReference type="EMBL" id="JBIEKR010000004">
    <property type="protein sequence ID" value="MFG6272655.1"/>
    <property type="molecule type" value="Genomic_DNA"/>
</dbReference>
<reference evidence="5 6" key="1">
    <citation type="submission" date="2020-04" db="EMBL/GenBank/DDBJ databases">
        <authorList>
            <person name="Hitch T.C.A."/>
            <person name="Wylensek D."/>
            <person name="Clavel T."/>
        </authorList>
    </citation>
    <scope>NUCLEOTIDE SEQUENCE [LARGE SCALE GENOMIC DNA]</scope>
    <source>
        <strain evidence="5 6">Oil-RF-744-FAT-WT-6-1</strain>
    </source>
</reference>
<dbReference type="SUPFAM" id="SSF55811">
    <property type="entry name" value="Nudix"/>
    <property type="match status" value="1"/>
</dbReference>
<dbReference type="InterPro" id="IPR000086">
    <property type="entry name" value="NUDIX_hydrolase_dom"/>
</dbReference>
<evidence type="ECO:0000256" key="2">
    <source>
        <dbReference type="ARBA" id="ARBA00022801"/>
    </source>
</evidence>
<dbReference type="RefSeq" id="WP_075581807.1">
    <property type="nucleotide sequence ID" value="NZ_CP011940.1"/>
</dbReference>
<dbReference type="PANTHER" id="PTHR43046:SF14">
    <property type="entry name" value="MUTT_NUDIX FAMILY PROTEIN"/>
    <property type="match status" value="1"/>
</dbReference>
<dbReference type="GO" id="GO:0016787">
    <property type="term" value="F:hydrolase activity"/>
    <property type="evidence" value="ECO:0007669"/>
    <property type="project" value="UniProtKB-KW"/>
</dbReference>
<accession>A0A848BW33</accession>